<dbReference type="Proteomes" id="UP000006160">
    <property type="component" value="Unassembled WGS sequence"/>
</dbReference>
<organism evidence="1 2">
    <name type="scientific">Clostridium botulinum D str. 1873</name>
    <dbReference type="NCBI Taxonomy" id="592027"/>
    <lineage>
        <taxon>Bacteria</taxon>
        <taxon>Bacillati</taxon>
        <taxon>Bacillota</taxon>
        <taxon>Clostridia</taxon>
        <taxon>Eubacteriales</taxon>
        <taxon>Clostridiaceae</taxon>
        <taxon>Clostridium</taxon>
    </lineage>
</organism>
<reference evidence="1 2" key="1">
    <citation type="submission" date="2009-10" db="EMBL/GenBank/DDBJ databases">
        <authorList>
            <person name="Shrivastava S."/>
            <person name="Brinkac L.B."/>
            <person name="Brown J.L."/>
            <person name="Bruce D.B."/>
            <person name="Detter C."/>
            <person name="Green L.D."/>
            <person name="Munk C.A."/>
            <person name="Rogers Y.C."/>
            <person name="Tapia R."/>
            <person name="Saunders E.S."/>
            <person name="Sims D.R."/>
            <person name="Smith L.A."/>
            <person name="Smith T.J."/>
            <person name="Sutton G."/>
            <person name="Brettin T."/>
        </authorList>
    </citation>
    <scope>NUCLEOTIDE SEQUENCE [LARGE SCALE GENOMIC DNA]</scope>
    <source>
        <strain evidence="2">D str. 1873</strain>
    </source>
</reference>
<evidence type="ECO:0000313" key="1">
    <source>
        <dbReference type="EMBL" id="EES91014.1"/>
    </source>
</evidence>
<dbReference type="GeneID" id="66319759"/>
<proteinExistence type="predicted"/>
<gene>
    <name evidence="1" type="ORF">CLG_B1045</name>
</gene>
<protein>
    <submittedName>
        <fullName evidence="1">Uncharacterized protein</fullName>
    </submittedName>
</protein>
<dbReference type="EMBL" id="ACSJ01000007">
    <property type="protein sequence ID" value="EES91014.1"/>
    <property type="molecule type" value="Genomic_DNA"/>
</dbReference>
<evidence type="ECO:0000313" key="2">
    <source>
        <dbReference type="Proteomes" id="UP000006160"/>
    </source>
</evidence>
<dbReference type="AlphaFoldDB" id="A0A9P2LKY8"/>
<comment type="caution">
    <text evidence="1">The sequence shown here is derived from an EMBL/GenBank/DDBJ whole genome shotgun (WGS) entry which is preliminary data.</text>
</comment>
<name>A0A9P2LKY8_CLOBO</name>
<accession>A0A9P2LKY8</accession>
<dbReference type="RefSeq" id="WP_003375541.1">
    <property type="nucleotide sequence ID" value="NZ_ACSJ01000007.1"/>
</dbReference>
<sequence>MGKIKSVKVNYPTTKEGMEKLQRNYTKTLANILVKNYPPAVIEELIKRLENDNQISNIT</sequence>